<name>A0ABD0Z359_CARAN</name>
<reference evidence="2 3" key="1">
    <citation type="submission" date="2024-04" db="EMBL/GenBank/DDBJ databases">
        <title>Genome assembly C_amara_ONT_v2.</title>
        <authorList>
            <person name="Yant L."/>
            <person name="Moore C."/>
            <person name="Slenker M."/>
        </authorList>
    </citation>
    <scope>NUCLEOTIDE SEQUENCE [LARGE SCALE GENOMIC DNA]</scope>
    <source>
        <tissue evidence="2">Leaf</tissue>
    </source>
</reference>
<sequence>MRRTQRQITKPKYLEDYALLAEEEGEFLLLCLNNEPRNWHQAKESKEWTLACQEEIGSIEKHKTWDLVDLPVGATPIGLKWVFKLKRNSDGSINKHKSRLVAKGYVQKYGVDFEEVFAPVARIETIRLLIDLAASHGWEIHHLDVKTAFLHGELKETVFVSQPEGFEKKGSEGKVYKLNKALYGLRQAPRAWNNKLNCILMELKFEKCSKEPSVYRKEVRKDLLIIGVYVDDLFVTGTSSEIIKRFKEEMASKFEMSDLGKLTYYLGIQVNQHEEGITLTQARYAQKILEETGMENCNLTHTPMETELKLSRSENEKEIDATMYRKAVGCLRYLLDTRPDLSYCVGMLSRYMQSPRESHGAALKHCLRYLKGTINLGLSYKRSKISKLIGYSDSSHNIDPDDGRSTSGHIFYFGESPITWCSKKQDVVTLSSCEAEFMAGTEAAKQAMWLQDLLFEITGSSKEKVIIRLDNQSAIALTRNPVFHGRSKHIHRRYHFLRECIENGQIDVEHVP</sequence>
<dbReference type="PANTHER" id="PTHR11439">
    <property type="entry name" value="GAG-POL-RELATED RETROTRANSPOSON"/>
    <property type="match status" value="1"/>
</dbReference>
<keyword evidence="3" id="KW-1185">Reference proteome</keyword>
<comment type="caution">
    <text evidence="2">The sequence shown here is derived from an EMBL/GenBank/DDBJ whole genome shotgun (WGS) entry which is preliminary data.</text>
</comment>
<dbReference type="EMBL" id="JBANAX010000904">
    <property type="protein sequence ID" value="KAL1189087.1"/>
    <property type="molecule type" value="Genomic_DNA"/>
</dbReference>
<protein>
    <submittedName>
        <fullName evidence="2">Retrovirus-related Pol polyprotein from transposon RE2</fullName>
    </submittedName>
</protein>
<dbReference type="PANTHER" id="PTHR11439:SF515">
    <property type="entry name" value="GAG-POL POLYPROTEIN"/>
    <property type="match status" value="1"/>
</dbReference>
<dbReference type="CDD" id="cd09272">
    <property type="entry name" value="RNase_HI_RT_Ty1"/>
    <property type="match status" value="1"/>
</dbReference>
<accession>A0ABD0Z359</accession>
<gene>
    <name evidence="2" type="ORF">V5N11_032505</name>
</gene>
<feature type="domain" description="Reverse transcriptase Ty1/copia-type" evidence="1">
    <location>
        <begin position="63"/>
        <end position="305"/>
    </location>
</feature>
<dbReference type="Pfam" id="PF07727">
    <property type="entry name" value="RVT_2"/>
    <property type="match status" value="1"/>
</dbReference>
<dbReference type="Proteomes" id="UP001558713">
    <property type="component" value="Unassembled WGS sequence"/>
</dbReference>
<evidence type="ECO:0000259" key="1">
    <source>
        <dbReference type="Pfam" id="PF07727"/>
    </source>
</evidence>
<dbReference type="InterPro" id="IPR013103">
    <property type="entry name" value="RVT_2"/>
</dbReference>
<evidence type="ECO:0000313" key="2">
    <source>
        <dbReference type="EMBL" id="KAL1189087.1"/>
    </source>
</evidence>
<dbReference type="AlphaFoldDB" id="A0ABD0Z359"/>
<dbReference type="InterPro" id="IPR043502">
    <property type="entry name" value="DNA/RNA_pol_sf"/>
</dbReference>
<organism evidence="2 3">
    <name type="scientific">Cardamine amara subsp. amara</name>
    <dbReference type="NCBI Taxonomy" id="228776"/>
    <lineage>
        <taxon>Eukaryota</taxon>
        <taxon>Viridiplantae</taxon>
        <taxon>Streptophyta</taxon>
        <taxon>Embryophyta</taxon>
        <taxon>Tracheophyta</taxon>
        <taxon>Spermatophyta</taxon>
        <taxon>Magnoliopsida</taxon>
        <taxon>eudicotyledons</taxon>
        <taxon>Gunneridae</taxon>
        <taxon>Pentapetalae</taxon>
        <taxon>rosids</taxon>
        <taxon>malvids</taxon>
        <taxon>Brassicales</taxon>
        <taxon>Brassicaceae</taxon>
        <taxon>Cardamineae</taxon>
        <taxon>Cardamine</taxon>
    </lineage>
</organism>
<evidence type="ECO:0000313" key="3">
    <source>
        <dbReference type="Proteomes" id="UP001558713"/>
    </source>
</evidence>
<proteinExistence type="predicted"/>
<dbReference type="SUPFAM" id="SSF56672">
    <property type="entry name" value="DNA/RNA polymerases"/>
    <property type="match status" value="1"/>
</dbReference>